<dbReference type="SUPFAM" id="SSF53098">
    <property type="entry name" value="Ribonuclease H-like"/>
    <property type="match status" value="1"/>
</dbReference>
<dbReference type="Gene3D" id="1.10.340.70">
    <property type="match status" value="1"/>
</dbReference>
<dbReference type="EMBL" id="JAJFAZ020000006">
    <property type="protein sequence ID" value="KAI5323866.1"/>
    <property type="molecule type" value="Genomic_DNA"/>
</dbReference>
<accession>A0AAD4VH58</accession>
<feature type="region of interest" description="Disordered" evidence="2">
    <location>
        <begin position="105"/>
        <end position="131"/>
    </location>
</feature>
<dbReference type="InterPro" id="IPR050951">
    <property type="entry name" value="Retrovirus_Pol_polyprotein"/>
</dbReference>
<protein>
    <recommendedName>
        <fullName evidence="3">Integrase catalytic domain-containing protein</fullName>
    </recommendedName>
</protein>
<dbReference type="Gene3D" id="3.30.420.10">
    <property type="entry name" value="Ribonuclease H-like superfamily/Ribonuclease H"/>
    <property type="match status" value="1"/>
</dbReference>
<evidence type="ECO:0000313" key="5">
    <source>
        <dbReference type="Proteomes" id="UP001054821"/>
    </source>
</evidence>
<reference evidence="4 5" key="1">
    <citation type="journal article" date="2022" name="G3 (Bethesda)">
        <title>Whole-genome sequence and methylome profiling of the almond [Prunus dulcis (Mill.) D.A. Webb] cultivar 'Nonpareil'.</title>
        <authorList>
            <person name="D'Amico-Willman K.M."/>
            <person name="Ouma W.Z."/>
            <person name="Meulia T."/>
            <person name="Sideli G.M."/>
            <person name="Gradziel T.M."/>
            <person name="Fresnedo-Ramirez J."/>
        </authorList>
    </citation>
    <scope>NUCLEOTIDE SEQUENCE [LARGE SCALE GENOMIC DNA]</scope>
    <source>
        <strain evidence="4">Clone GOH B32 T37-40</strain>
    </source>
</reference>
<proteinExistence type="predicted"/>
<organism evidence="4 5">
    <name type="scientific">Prunus dulcis</name>
    <name type="common">Almond</name>
    <name type="synonym">Amygdalus dulcis</name>
    <dbReference type="NCBI Taxonomy" id="3755"/>
    <lineage>
        <taxon>Eukaryota</taxon>
        <taxon>Viridiplantae</taxon>
        <taxon>Streptophyta</taxon>
        <taxon>Embryophyta</taxon>
        <taxon>Tracheophyta</taxon>
        <taxon>Spermatophyta</taxon>
        <taxon>Magnoliopsida</taxon>
        <taxon>eudicotyledons</taxon>
        <taxon>Gunneridae</taxon>
        <taxon>Pentapetalae</taxon>
        <taxon>rosids</taxon>
        <taxon>fabids</taxon>
        <taxon>Rosales</taxon>
        <taxon>Rosaceae</taxon>
        <taxon>Amygdaloideae</taxon>
        <taxon>Amygdaleae</taxon>
        <taxon>Prunus</taxon>
    </lineage>
</organism>
<keyword evidence="5" id="KW-1185">Reference proteome</keyword>
<keyword evidence="1" id="KW-0175">Coiled coil</keyword>
<dbReference type="PROSITE" id="PS50994">
    <property type="entry name" value="INTEGRASE"/>
    <property type="match status" value="1"/>
</dbReference>
<dbReference type="AlphaFoldDB" id="A0AAD4VH58"/>
<sequence>MEQIFHEQFYRLEPEFLMANLAKMRQGSNVSVQEYLGKFREAKARCTVNMPEHEFVKLAQGGLLLDLGRSLRDLIDRKVFKFPEKATMGVDQNPFPNAQANMVVPPKAKEPSREPTRESAKEQAQTIRPKSAGKNIMKSSAENYCPYSPRDMTEIRPNKRSLHEHQDRYERPRYQPKRRNLQMPLRYEDVDLLNPSRNQNRSIWVSVGEGKNREVAYVSRPRPADGSGVPTFKMPNTKAEKQSLSSVFERWISPEVMVLTVTPDNWRHEIVSYLKDPNGPHSQQVLRRARYYVIKDKILFRIGSDDLLMKCLAKKEQRIAMTEVHEGICGAHQASIKMRWLLRRHGYFWPTILKDCIEYAKGFQDCQRHGLVPHVPTEPMNPIVKAWPFKGWAMDVIGQIHPELSKGHKYILVATDFFKKWVEAVPLKKVTQVEVLEFIEKIIIHRFGLPESIMTDRGTAFMGKAVQATARNWGVRMVQSTPYNPQSSGQAEASNKVIKGILGKMIENNPKEWHSLLSNTLWAYRTSRRSGTGMTPFTLTYGHDAVLPLEIFVRSLRVARHGEWSKYVYNQAMAQELDDLEEVRLDALDKLKAQKETVSRAYDKKTKAKSFEVRDLVWKTILPTRSKDPKFGKWSPTWEGPFLIHQILGKRAYKLSTEMGESMMHQSMADF</sequence>
<evidence type="ECO:0000256" key="2">
    <source>
        <dbReference type="SAM" id="MobiDB-lite"/>
    </source>
</evidence>
<comment type="caution">
    <text evidence="4">The sequence shown here is derived from an EMBL/GenBank/DDBJ whole genome shotgun (WGS) entry which is preliminary data.</text>
</comment>
<dbReference type="Pfam" id="PF17921">
    <property type="entry name" value="Integrase_H2C2"/>
    <property type="match status" value="1"/>
</dbReference>
<dbReference type="Proteomes" id="UP001054821">
    <property type="component" value="Chromosome 6"/>
</dbReference>
<evidence type="ECO:0000313" key="4">
    <source>
        <dbReference type="EMBL" id="KAI5323866.1"/>
    </source>
</evidence>
<dbReference type="GO" id="GO:0003676">
    <property type="term" value="F:nucleic acid binding"/>
    <property type="evidence" value="ECO:0007669"/>
    <property type="project" value="InterPro"/>
</dbReference>
<gene>
    <name evidence="4" type="ORF">L3X38_032939</name>
</gene>
<dbReference type="InterPro" id="IPR041588">
    <property type="entry name" value="Integrase_H2C2"/>
</dbReference>
<dbReference type="InterPro" id="IPR036397">
    <property type="entry name" value="RNaseH_sf"/>
</dbReference>
<dbReference type="InterPro" id="IPR012337">
    <property type="entry name" value="RNaseH-like_sf"/>
</dbReference>
<evidence type="ECO:0000256" key="1">
    <source>
        <dbReference type="SAM" id="Coils"/>
    </source>
</evidence>
<dbReference type="InterPro" id="IPR001584">
    <property type="entry name" value="Integrase_cat-core"/>
</dbReference>
<feature type="compositionally biased region" description="Basic and acidic residues" evidence="2">
    <location>
        <begin position="107"/>
        <end position="121"/>
    </location>
</feature>
<evidence type="ECO:0000259" key="3">
    <source>
        <dbReference type="PROSITE" id="PS50994"/>
    </source>
</evidence>
<name>A0AAD4VH58_PRUDU</name>
<feature type="domain" description="Integrase catalytic" evidence="3">
    <location>
        <begin position="384"/>
        <end position="544"/>
    </location>
</feature>
<feature type="coiled-coil region" evidence="1">
    <location>
        <begin position="570"/>
        <end position="608"/>
    </location>
</feature>
<dbReference type="PANTHER" id="PTHR37984">
    <property type="entry name" value="PROTEIN CBG26694"/>
    <property type="match status" value="1"/>
</dbReference>
<dbReference type="PANTHER" id="PTHR37984:SF5">
    <property type="entry name" value="PROTEIN NYNRIN-LIKE"/>
    <property type="match status" value="1"/>
</dbReference>
<dbReference type="GO" id="GO:0015074">
    <property type="term" value="P:DNA integration"/>
    <property type="evidence" value="ECO:0007669"/>
    <property type="project" value="InterPro"/>
</dbReference>
<dbReference type="Pfam" id="PF00665">
    <property type="entry name" value="rve"/>
    <property type="match status" value="1"/>
</dbReference>